<dbReference type="Pfam" id="PF05050">
    <property type="entry name" value="Methyltransf_21"/>
    <property type="match status" value="1"/>
</dbReference>
<dbReference type="AlphaFoldDB" id="A0A318K0E9"/>
<keyword evidence="2" id="KW-0808">Transferase</keyword>
<dbReference type="Gene3D" id="3.40.50.720">
    <property type="entry name" value="NAD(P)-binding Rossmann-like Domain"/>
    <property type="match status" value="1"/>
</dbReference>
<protein>
    <submittedName>
        <fullName evidence="2">FkbM family methyltransferase</fullName>
    </submittedName>
</protein>
<dbReference type="GO" id="GO:0008168">
    <property type="term" value="F:methyltransferase activity"/>
    <property type="evidence" value="ECO:0007669"/>
    <property type="project" value="UniProtKB-KW"/>
</dbReference>
<comment type="caution">
    <text evidence="2">The sequence shown here is derived from an EMBL/GenBank/DDBJ whole genome shotgun (WGS) entry which is preliminary data.</text>
</comment>
<evidence type="ECO:0000313" key="2">
    <source>
        <dbReference type="EMBL" id="PXX46754.1"/>
    </source>
</evidence>
<dbReference type="Proteomes" id="UP000247792">
    <property type="component" value="Unassembled WGS sequence"/>
</dbReference>
<evidence type="ECO:0000313" key="3">
    <source>
        <dbReference type="Proteomes" id="UP000247792"/>
    </source>
</evidence>
<proteinExistence type="predicted"/>
<dbReference type="OrthoDB" id="5329963at2"/>
<dbReference type="SUPFAM" id="SSF53335">
    <property type="entry name" value="S-adenosyl-L-methionine-dependent methyltransferases"/>
    <property type="match status" value="1"/>
</dbReference>
<sequence length="369" mass="41837">MTIIEQLLDEPNQQRILLAQLKASSKPVIIYGAGVYAYVLKRFLELNGIKIQAAMVDAEYLVQQAFTDLPVVSTEDYTGQLENCHIIVGITNYPPMLEKLRRLGANDVHVIDIPDYLNMPHAFMDRQFVIQNSGNFDQAYGLFEDELSRQTYVAAINTKISENLAHIAPCVRLDNLYFPSSEFSPGDHESFLDVGGFTGDTIKEFHEIKHGGYDKIISLEPGDKNFLELQQTVAELHIPRITAIKLGAWHEKTVLRFTTKAMHIDNEISETGASEIQVDTIDAILQQSGSAVSLIKLDINGAEYNALSGARLSINKYRPNIVVRLHKKEDFYRLPILLKEIAPDMKLYLRQRNYMSMMLIMYGVFDLHQ</sequence>
<evidence type="ECO:0000259" key="1">
    <source>
        <dbReference type="Pfam" id="PF05050"/>
    </source>
</evidence>
<keyword evidence="3" id="KW-1185">Reference proteome</keyword>
<dbReference type="Gene3D" id="3.40.50.150">
    <property type="entry name" value="Vaccinia Virus protein VP39"/>
    <property type="match status" value="1"/>
</dbReference>
<accession>A0A318K0E9</accession>
<dbReference type="InterPro" id="IPR029063">
    <property type="entry name" value="SAM-dependent_MTases_sf"/>
</dbReference>
<dbReference type="EMBL" id="QJKB01000001">
    <property type="protein sequence ID" value="PXX46754.1"/>
    <property type="molecule type" value="Genomic_DNA"/>
</dbReference>
<name>A0A318K0E9_9BURK</name>
<dbReference type="NCBIfam" id="TIGR01444">
    <property type="entry name" value="fkbM_fam"/>
    <property type="match status" value="1"/>
</dbReference>
<keyword evidence="2" id="KW-0489">Methyltransferase</keyword>
<dbReference type="GO" id="GO:0032259">
    <property type="term" value="P:methylation"/>
    <property type="evidence" value="ECO:0007669"/>
    <property type="project" value="UniProtKB-KW"/>
</dbReference>
<reference evidence="2 3" key="1">
    <citation type="submission" date="2018-05" db="EMBL/GenBank/DDBJ databases">
        <title>Genomic Encyclopedia of Type Strains, Phase IV (KMG-IV): sequencing the most valuable type-strain genomes for metagenomic binning, comparative biology and taxonomic classification.</title>
        <authorList>
            <person name="Goeker M."/>
        </authorList>
    </citation>
    <scope>NUCLEOTIDE SEQUENCE [LARGE SCALE GENOMIC DNA]</scope>
    <source>
        <strain evidence="2 3">DSM 19792</strain>
    </source>
</reference>
<dbReference type="InterPro" id="IPR006342">
    <property type="entry name" value="FkbM_mtfrase"/>
</dbReference>
<dbReference type="RefSeq" id="WP_110253204.1">
    <property type="nucleotide sequence ID" value="NZ_QJKB01000001.1"/>
</dbReference>
<gene>
    <name evidence="2" type="ORF">DFR42_101329</name>
</gene>
<organism evidence="2 3">
    <name type="scientific">Undibacterium pigrum</name>
    <dbReference type="NCBI Taxonomy" id="401470"/>
    <lineage>
        <taxon>Bacteria</taxon>
        <taxon>Pseudomonadati</taxon>
        <taxon>Pseudomonadota</taxon>
        <taxon>Betaproteobacteria</taxon>
        <taxon>Burkholderiales</taxon>
        <taxon>Oxalobacteraceae</taxon>
        <taxon>Undibacterium</taxon>
    </lineage>
</organism>
<feature type="domain" description="Methyltransferase FkbM" evidence="1">
    <location>
        <begin position="193"/>
        <end position="354"/>
    </location>
</feature>